<dbReference type="AlphaFoldDB" id="A1T478"/>
<dbReference type="SUPFAM" id="SSF103642">
    <property type="entry name" value="Sec-C motif"/>
    <property type="match status" value="1"/>
</dbReference>
<proteinExistence type="predicted"/>
<reference evidence="1" key="1">
    <citation type="submission" date="2006-12" db="EMBL/GenBank/DDBJ databases">
        <title>Complete sequence of Mycobacterium vanbaalenii PYR-1.</title>
        <authorList>
            <consortium name="US DOE Joint Genome Institute"/>
            <person name="Copeland A."/>
            <person name="Lucas S."/>
            <person name="Lapidus A."/>
            <person name="Barry K."/>
            <person name="Detter J.C."/>
            <person name="Glavina del Rio T."/>
            <person name="Hammon N."/>
            <person name="Israni S."/>
            <person name="Dalin E."/>
            <person name="Tice H."/>
            <person name="Pitluck S."/>
            <person name="Singan V."/>
            <person name="Schmutz J."/>
            <person name="Larimer F."/>
            <person name="Land M."/>
            <person name="Hauser L."/>
            <person name="Kyrpides N."/>
            <person name="Anderson I.J."/>
            <person name="Miller C."/>
            <person name="Richardson P."/>
        </authorList>
    </citation>
    <scope>NUCLEOTIDE SEQUENCE [LARGE SCALE GENOMIC DNA]</scope>
    <source>
        <strain evidence="1">PYR-1</strain>
    </source>
</reference>
<dbReference type="eggNOG" id="COG3012">
    <property type="taxonomic scope" value="Bacteria"/>
</dbReference>
<accession>A1T478</accession>
<keyword evidence="2" id="KW-1185">Reference proteome</keyword>
<dbReference type="STRING" id="350058.Mvan_1143"/>
<gene>
    <name evidence="1" type="ordered locus">Mvan_1143</name>
</gene>
<organism evidence="1 2">
    <name type="scientific">Mycolicibacterium vanbaalenii (strain DSM 7251 / JCM 13017 / BCRC 16820 / KCTC 9966 / NRRL B-24157 / PYR-1)</name>
    <name type="common">Mycobacterium vanbaalenii</name>
    <dbReference type="NCBI Taxonomy" id="350058"/>
    <lineage>
        <taxon>Bacteria</taxon>
        <taxon>Bacillati</taxon>
        <taxon>Actinomycetota</taxon>
        <taxon>Actinomycetes</taxon>
        <taxon>Mycobacteriales</taxon>
        <taxon>Mycobacteriaceae</taxon>
        <taxon>Mycolicibacterium</taxon>
    </lineage>
</organism>
<dbReference type="Gene3D" id="1.25.40.10">
    <property type="entry name" value="Tetratricopeptide repeat domain"/>
    <property type="match status" value="1"/>
</dbReference>
<evidence type="ECO:0000313" key="2">
    <source>
        <dbReference type="Proteomes" id="UP000009159"/>
    </source>
</evidence>
<dbReference type="Gene3D" id="3.10.450.50">
    <property type="match status" value="1"/>
</dbReference>
<evidence type="ECO:0000313" key="1">
    <source>
        <dbReference type="EMBL" id="ABM11978.1"/>
    </source>
</evidence>
<dbReference type="InterPro" id="IPR011990">
    <property type="entry name" value="TPR-like_helical_dom_sf"/>
</dbReference>
<sequence>MGRYTRSLNAIAYRGGVAAQLDPTKALATILIEHGPLPKDAIAHRLREMGVADPEDLLPRLLNEIDCPAVPLVDESWVWLPALLAGRIFTHRVTAQELAHDVLLVTPDLDAITHLCEFEPYARLVDGSPVSVALPAFDEDVLDERGVPPEMVDDGGALVLPPGTLRGLGVVDGDLVGLRLAPEGLTLAQVTADPSPAVGAALAATLNPDEPVSFDSAVWTACVAHSALFTEPTPPLSEIAADHGLEARGDLLAPAGFDFDRWRFELDCEVLKRRYDLDDDDALAVRALKAIYEQMSQLITMLPADEDFADDADEDAAAEDAPVPPLDGYQELVAEMGAELADPRLAEVLVAETLGRDPDGAAALGLFAETLEPQVPRRARVAFRWLRAVALERMGDIESAERELLAAESMDTDWPLPLYDLARIASDRGDVERGLALLRRAGADPDDPLLEMLSSFRGEARPDVGRNEPCWCGSGRKYKKCHLGKEQPALPERVGWLYSKAAQHALMSGWRALIVELDYERNQFHDAPDETADPLVVDAALFEGGAFEDFLAVRGPLLPEDERSLAEQWLLVDRSLFEVGQVRPGHGVTVRDVRTGDIHEVQERTASRHLKSGQLICTRVLPAGDDTAQFFGGLEPVALHQRDALIALLDEGPDPVDLVAFLSLRFAPPTLTNTEGDPMIICEATVHVGDAASIQSALDDTYDRVEDAEPPKWFEHVTTHGMERIRATLALDGETLRVETNSEERMDRVLATVARLDPAMQVLEDTREYVDDPRAMAARMPETAKGAIEPDDPEIAALLDAMILDYEAKWLDEPIPALDGHTPRQAADDPTRRPDLIRLLDSFPADAGRHGMSVDRLRAALGLP</sequence>
<name>A1T478_MYCVP</name>
<dbReference type="Proteomes" id="UP000009159">
    <property type="component" value="Chromosome"/>
</dbReference>
<dbReference type="InterPro" id="IPR004027">
    <property type="entry name" value="SEC_C_motif"/>
</dbReference>
<dbReference type="HOGENOM" id="CLU_020361_0_0_11"/>
<dbReference type="KEGG" id="mva:Mvan_1143"/>
<dbReference type="SUPFAM" id="SSF48452">
    <property type="entry name" value="TPR-like"/>
    <property type="match status" value="1"/>
</dbReference>
<dbReference type="Pfam" id="PF02810">
    <property type="entry name" value="SEC-C"/>
    <property type="match status" value="1"/>
</dbReference>
<dbReference type="EMBL" id="CP000511">
    <property type="protein sequence ID" value="ABM11978.1"/>
    <property type="molecule type" value="Genomic_DNA"/>
</dbReference>
<protein>
    <submittedName>
        <fullName evidence="1">SEC-C motif domain protein</fullName>
    </submittedName>
</protein>